<accession>E1YEJ3</accession>
<reference evidence="1" key="1">
    <citation type="journal article" date="2011" name="Environ. Microbiol.">
        <title>Genomic insights into the metabolic potential of the polycyclic aromatic hydrocarbon degrading sulfate-reducing Deltaproteobacterium N47.</title>
        <authorList>
            <person name="Bergmann F."/>
            <person name="Selesi D."/>
            <person name="Weinmaier T."/>
            <person name="Tischler P."/>
            <person name="Rattei T."/>
            <person name="Meckenstock R.U."/>
        </authorList>
    </citation>
    <scope>NUCLEOTIDE SEQUENCE</scope>
</reference>
<proteinExistence type="predicted"/>
<name>E1YEJ3_9BACT</name>
<dbReference type="EMBL" id="FR695871">
    <property type="protein sequence ID" value="CBX28987.1"/>
    <property type="molecule type" value="Genomic_DNA"/>
</dbReference>
<organism evidence="1">
    <name type="scientific">uncultured Desulfobacterium sp</name>
    <dbReference type="NCBI Taxonomy" id="201089"/>
    <lineage>
        <taxon>Bacteria</taxon>
        <taxon>Pseudomonadati</taxon>
        <taxon>Thermodesulfobacteriota</taxon>
        <taxon>Desulfobacteria</taxon>
        <taxon>Desulfobacterales</taxon>
        <taxon>Desulfobacteriaceae</taxon>
        <taxon>Desulfobacterium</taxon>
        <taxon>environmental samples</taxon>
    </lineage>
</organism>
<gene>
    <name evidence="1" type="ORF">N47_P16920</name>
</gene>
<protein>
    <submittedName>
        <fullName evidence="1">Uncharacterized protein</fullName>
    </submittedName>
</protein>
<sequence>MKFRLFKNLIMKLVINNTKMFTGYFYMVQFEINKGCLNIL</sequence>
<evidence type="ECO:0000313" key="1">
    <source>
        <dbReference type="EMBL" id="CBX28987.1"/>
    </source>
</evidence>
<dbReference type="AlphaFoldDB" id="E1YEJ3"/>